<feature type="transmembrane region" description="Helical" evidence="1">
    <location>
        <begin position="423"/>
        <end position="443"/>
    </location>
</feature>
<feature type="transmembrane region" description="Helical" evidence="1">
    <location>
        <begin position="27"/>
        <end position="48"/>
    </location>
</feature>
<dbReference type="GO" id="GO:0005886">
    <property type="term" value="C:plasma membrane"/>
    <property type="evidence" value="ECO:0007669"/>
    <property type="project" value="TreeGrafter"/>
</dbReference>
<feature type="transmembrane region" description="Helical" evidence="1">
    <location>
        <begin position="193"/>
        <end position="215"/>
    </location>
</feature>
<feature type="transmembrane region" description="Helical" evidence="1">
    <location>
        <begin position="381"/>
        <end position="403"/>
    </location>
</feature>
<name>M1N3J5_9CLOT</name>
<keyword evidence="1" id="KW-0812">Transmembrane</keyword>
<dbReference type="NCBIfam" id="TIGR00792">
    <property type="entry name" value="gph"/>
    <property type="match status" value="1"/>
</dbReference>
<feature type="transmembrane region" description="Helical" evidence="1">
    <location>
        <begin position="339"/>
        <end position="361"/>
    </location>
</feature>
<gene>
    <name evidence="2" type="ORF">Cspa_c42840</name>
</gene>
<dbReference type="PATRIC" id="fig|931276.5.peg.4315"/>
<dbReference type="EMBL" id="CP004121">
    <property type="protein sequence ID" value="AGF58037.1"/>
    <property type="molecule type" value="Genomic_DNA"/>
</dbReference>
<feature type="transmembrane region" description="Helical" evidence="1">
    <location>
        <begin position="95"/>
        <end position="114"/>
    </location>
</feature>
<keyword evidence="3" id="KW-1185">Reference proteome</keyword>
<feature type="transmembrane region" description="Helical" evidence="1">
    <location>
        <begin position="126"/>
        <end position="146"/>
    </location>
</feature>
<reference evidence="2 3" key="1">
    <citation type="submission" date="2013-02" db="EMBL/GenBank/DDBJ databases">
        <title>Genome sequence of Clostridium saccharoperbutylacetonicum N1-4(HMT).</title>
        <authorList>
            <person name="Poehlein A."/>
            <person name="Daniel R."/>
        </authorList>
    </citation>
    <scope>NUCLEOTIDE SEQUENCE [LARGE SCALE GENOMIC DNA]</scope>
    <source>
        <strain evidence="3">N1-4(HMT)</strain>
    </source>
</reference>
<dbReference type="eggNOG" id="COG2211">
    <property type="taxonomic scope" value="Bacteria"/>
</dbReference>
<proteinExistence type="predicted"/>
<dbReference type="HOGENOM" id="CLU_027408_0_0_9"/>
<dbReference type="Pfam" id="PF13347">
    <property type="entry name" value="MFS_2"/>
    <property type="match status" value="1"/>
</dbReference>
<keyword evidence="1" id="KW-1133">Transmembrane helix</keyword>
<dbReference type="InterPro" id="IPR036259">
    <property type="entry name" value="MFS_trans_sf"/>
</dbReference>
<evidence type="ECO:0000256" key="1">
    <source>
        <dbReference type="SAM" id="Phobius"/>
    </source>
</evidence>
<feature type="transmembrane region" description="Helical" evidence="1">
    <location>
        <begin position="284"/>
        <end position="302"/>
    </location>
</feature>
<dbReference type="KEGG" id="csr:Cspa_c42840"/>
<dbReference type="SUPFAM" id="SSF103473">
    <property type="entry name" value="MFS general substrate transporter"/>
    <property type="match status" value="1"/>
</dbReference>
<feature type="transmembrane region" description="Helical" evidence="1">
    <location>
        <begin position="314"/>
        <end position="333"/>
    </location>
</feature>
<dbReference type="RefSeq" id="WP_015394348.1">
    <property type="nucleotide sequence ID" value="NC_020291.1"/>
</dbReference>
<dbReference type="PANTHER" id="PTHR11328:SF24">
    <property type="entry name" value="MAJOR FACILITATOR SUPERFAMILY (MFS) PROFILE DOMAIN-CONTAINING PROTEIN"/>
    <property type="match status" value="1"/>
</dbReference>
<dbReference type="AlphaFoldDB" id="M1N3J5"/>
<evidence type="ECO:0000313" key="2">
    <source>
        <dbReference type="EMBL" id="AGF58037.1"/>
    </source>
</evidence>
<dbReference type="OrthoDB" id="9764596at2"/>
<sequence length="462" mass="50775">MKYEIVENNIVQSASENKLKISEKISYGFGDLASNVMWGLVGSFLLYFYTDVALIPAAATATLFLVARVLDAFIDPIIGNFVDRTNSKYGRTRPFIFFGIIPFCIMFVLTFTAFDLSDTGKLIYAYVTYIVVGILYSVVNVPYGALMPLMTRNTEEKAQLASFRMIGMAVGNVFVSACSMALVNILGKGNQRTGFLLTSMIFAVAGLVCFMIVCLNCKERYLEKHIEGQAKEKTKASETYKNALKNTPWVVSIVFAFFMFVRIGAVVAITIYFCMYVLKNPGLIPVLLPLLYVSAFITAPLTPIFIKKFGHRKANIIGLVIYIAAFCIMPLFVGNIPVFIGIYFIGNVFGGLGTGSIFGMIADSVDYNEWKYGRRTEGTLYAGYSFATKVGMAVGGAAVGYVLAFTGYNAANVTESSASGINVLYYLVPIVCSIIQIVALLFYKLDGLHPRIIEELAAKNKN</sequence>
<evidence type="ECO:0000313" key="3">
    <source>
        <dbReference type="Proteomes" id="UP000011728"/>
    </source>
</evidence>
<feature type="transmembrane region" description="Helical" evidence="1">
    <location>
        <begin position="166"/>
        <end position="187"/>
    </location>
</feature>
<organism evidence="2 3">
    <name type="scientific">Clostridium saccharoperbutylacetonicum N1-4(HMT)</name>
    <dbReference type="NCBI Taxonomy" id="931276"/>
    <lineage>
        <taxon>Bacteria</taxon>
        <taxon>Bacillati</taxon>
        <taxon>Bacillota</taxon>
        <taxon>Clostridia</taxon>
        <taxon>Eubacteriales</taxon>
        <taxon>Clostridiaceae</taxon>
        <taxon>Clostridium</taxon>
    </lineage>
</organism>
<dbReference type="InterPro" id="IPR039672">
    <property type="entry name" value="MFS_2"/>
</dbReference>
<dbReference type="CDD" id="cd17332">
    <property type="entry name" value="MFS_MelB_like"/>
    <property type="match status" value="1"/>
</dbReference>
<feature type="transmembrane region" description="Helical" evidence="1">
    <location>
        <begin position="54"/>
        <end position="74"/>
    </location>
</feature>
<accession>M1N3J5</accession>
<feature type="transmembrane region" description="Helical" evidence="1">
    <location>
        <begin position="249"/>
        <end position="278"/>
    </location>
</feature>
<dbReference type="Proteomes" id="UP000011728">
    <property type="component" value="Chromosome"/>
</dbReference>
<keyword evidence="1" id="KW-0472">Membrane</keyword>
<protein>
    <submittedName>
        <fullName evidence="2">Sugar (Glycoside-pentoside-hexuronide) transporter</fullName>
    </submittedName>
</protein>
<dbReference type="GO" id="GO:0015293">
    <property type="term" value="F:symporter activity"/>
    <property type="evidence" value="ECO:0007669"/>
    <property type="project" value="InterPro"/>
</dbReference>
<dbReference type="Gene3D" id="1.20.1250.20">
    <property type="entry name" value="MFS general substrate transporter like domains"/>
    <property type="match status" value="1"/>
</dbReference>
<dbReference type="GO" id="GO:0006814">
    <property type="term" value="P:sodium ion transport"/>
    <property type="evidence" value="ECO:0007669"/>
    <property type="project" value="InterPro"/>
</dbReference>
<dbReference type="InterPro" id="IPR001927">
    <property type="entry name" value="Na/Gal_symport"/>
</dbReference>
<dbReference type="GO" id="GO:0008643">
    <property type="term" value="P:carbohydrate transport"/>
    <property type="evidence" value="ECO:0007669"/>
    <property type="project" value="InterPro"/>
</dbReference>
<dbReference type="PANTHER" id="PTHR11328">
    <property type="entry name" value="MAJOR FACILITATOR SUPERFAMILY DOMAIN-CONTAINING PROTEIN"/>
    <property type="match status" value="1"/>
</dbReference>
<dbReference type="STRING" id="36745.CLSAP_40410"/>